<dbReference type="AlphaFoldDB" id="A0A2P2KBW4"/>
<proteinExistence type="predicted"/>
<name>A0A2P2KBW4_RHIMU</name>
<accession>A0A2P2KBW4</accession>
<organism evidence="1">
    <name type="scientific">Rhizophora mucronata</name>
    <name type="common">Asiatic mangrove</name>
    <dbReference type="NCBI Taxonomy" id="61149"/>
    <lineage>
        <taxon>Eukaryota</taxon>
        <taxon>Viridiplantae</taxon>
        <taxon>Streptophyta</taxon>
        <taxon>Embryophyta</taxon>
        <taxon>Tracheophyta</taxon>
        <taxon>Spermatophyta</taxon>
        <taxon>Magnoliopsida</taxon>
        <taxon>eudicotyledons</taxon>
        <taxon>Gunneridae</taxon>
        <taxon>Pentapetalae</taxon>
        <taxon>rosids</taxon>
        <taxon>fabids</taxon>
        <taxon>Malpighiales</taxon>
        <taxon>Rhizophoraceae</taxon>
        <taxon>Rhizophora</taxon>
    </lineage>
</organism>
<sequence>MSKFVKGKASCIPSLVAIIKPVVATSRRPTVKSRGLGSPGFLLCWK</sequence>
<evidence type="ECO:0000313" key="1">
    <source>
        <dbReference type="EMBL" id="MBX03235.1"/>
    </source>
</evidence>
<dbReference type="EMBL" id="GGEC01022751">
    <property type="protein sequence ID" value="MBX03235.1"/>
    <property type="molecule type" value="Transcribed_RNA"/>
</dbReference>
<reference evidence="1" key="1">
    <citation type="submission" date="2018-02" db="EMBL/GenBank/DDBJ databases">
        <title>Rhizophora mucronata_Transcriptome.</title>
        <authorList>
            <person name="Meera S.P."/>
            <person name="Sreeshan A."/>
            <person name="Augustine A."/>
        </authorList>
    </citation>
    <scope>NUCLEOTIDE SEQUENCE</scope>
    <source>
        <tissue evidence="1">Leaf</tissue>
    </source>
</reference>
<protein>
    <submittedName>
        <fullName evidence="1">Uncharacterized protein</fullName>
    </submittedName>
</protein>